<gene>
    <name evidence="1" type="ORF">THASP1DRAFT_5499</name>
</gene>
<dbReference type="STRING" id="78915.A0A4P9XLC2"/>
<name>A0A4P9XLC2_9FUNG</name>
<evidence type="ECO:0000313" key="2">
    <source>
        <dbReference type="Proteomes" id="UP000271241"/>
    </source>
</evidence>
<protein>
    <submittedName>
        <fullName evidence="1">Uncharacterized protein</fullName>
    </submittedName>
</protein>
<feature type="non-terminal residue" evidence="1">
    <location>
        <position position="67"/>
    </location>
</feature>
<dbReference type="EMBL" id="KZ992853">
    <property type="protein sequence ID" value="RKP06596.1"/>
    <property type="molecule type" value="Genomic_DNA"/>
</dbReference>
<dbReference type="Proteomes" id="UP000271241">
    <property type="component" value="Unassembled WGS sequence"/>
</dbReference>
<feature type="non-terminal residue" evidence="1">
    <location>
        <position position="1"/>
    </location>
</feature>
<keyword evidence="2" id="KW-1185">Reference proteome</keyword>
<reference evidence="2" key="1">
    <citation type="journal article" date="2018" name="Nat. Microbiol.">
        <title>Leveraging single-cell genomics to expand the fungal tree of life.</title>
        <authorList>
            <person name="Ahrendt S.R."/>
            <person name="Quandt C.A."/>
            <person name="Ciobanu D."/>
            <person name="Clum A."/>
            <person name="Salamov A."/>
            <person name="Andreopoulos B."/>
            <person name="Cheng J.F."/>
            <person name="Woyke T."/>
            <person name="Pelin A."/>
            <person name="Henrissat B."/>
            <person name="Reynolds N.K."/>
            <person name="Benny G.L."/>
            <person name="Smith M.E."/>
            <person name="James T.Y."/>
            <person name="Grigoriev I.V."/>
        </authorList>
    </citation>
    <scope>NUCLEOTIDE SEQUENCE [LARGE SCALE GENOMIC DNA]</scope>
    <source>
        <strain evidence="2">RSA 1356</strain>
    </source>
</reference>
<organism evidence="1 2">
    <name type="scientific">Thamnocephalis sphaerospora</name>
    <dbReference type="NCBI Taxonomy" id="78915"/>
    <lineage>
        <taxon>Eukaryota</taxon>
        <taxon>Fungi</taxon>
        <taxon>Fungi incertae sedis</taxon>
        <taxon>Zoopagomycota</taxon>
        <taxon>Zoopagomycotina</taxon>
        <taxon>Zoopagomycetes</taxon>
        <taxon>Zoopagales</taxon>
        <taxon>Sigmoideomycetaceae</taxon>
        <taxon>Thamnocephalis</taxon>
    </lineage>
</organism>
<sequence length="67" mass="7802">ALRSVTRVAVREARVKELKAEILHSEKLKAHFEDKPKDLAFLRHDRALHPARVQAHMKNVPKYLLPK</sequence>
<evidence type="ECO:0000313" key="1">
    <source>
        <dbReference type="EMBL" id="RKP06596.1"/>
    </source>
</evidence>
<accession>A0A4P9XLC2</accession>
<proteinExistence type="predicted"/>
<dbReference type="OrthoDB" id="1191041at2759"/>
<dbReference type="AlphaFoldDB" id="A0A4P9XLC2"/>